<comment type="caution">
    <text evidence="3">The sequence shown here is derived from an EMBL/GenBank/DDBJ whole genome shotgun (WGS) entry which is preliminary data.</text>
</comment>
<dbReference type="InterPro" id="IPR025411">
    <property type="entry name" value="DUF4136"/>
</dbReference>
<feature type="chain" id="PRO_5047465378" evidence="1">
    <location>
        <begin position="22"/>
        <end position="203"/>
    </location>
</feature>
<evidence type="ECO:0000313" key="4">
    <source>
        <dbReference type="Proteomes" id="UP000765845"/>
    </source>
</evidence>
<dbReference type="PROSITE" id="PS51257">
    <property type="entry name" value="PROKAR_LIPOPROTEIN"/>
    <property type="match status" value="1"/>
</dbReference>
<organism evidence="3 4">
    <name type="scientific">Spongiibacter thalassae</name>
    <dbReference type="NCBI Taxonomy" id="2721624"/>
    <lineage>
        <taxon>Bacteria</taxon>
        <taxon>Pseudomonadati</taxon>
        <taxon>Pseudomonadota</taxon>
        <taxon>Gammaproteobacteria</taxon>
        <taxon>Cellvibrionales</taxon>
        <taxon>Spongiibacteraceae</taxon>
        <taxon>Spongiibacter</taxon>
    </lineage>
</organism>
<reference evidence="3 4" key="1">
    <citation type="submission" date="2020-04" db="EMBL/GenBank/DDBJ databases">
        <authorList>
            <person name="Yoon J."/>
        </authorList>
    </citation>
    <scope>NUCLEOTIDE SEQUENCE [LARGE SCALE GENOMIC DNA]</scope>
    <source>
        <strain evidence="3 4">KMU-166</strain>
    </source>
</reference>
<dbReference type="Proteomes" id="UP000765845">
    <property type="component" value="Unassembled WGS sequence"/>
</dbReference>
<dbReference type="Gene3D" id="3.30.160.670">
    <property type="match status" value="1"/>
</dbReference>
<feature type="domain" description="DUF4136" evidence="2">
    <location>
        <begin position="25"/>
        <end position="197"/>
    </location>
</feature>
<keyword evidence="4" id="KW-1185">Reference proteome</keyword>
<dbReference type="EMBL" id="JAAWWK010000002">
    <property type="protein sequence ID" value="NKI17184.1"/>
    <property type="molecule type" value="Genomic_DNA"/>
</dbReference>
<dbReference type="Pfam" id="PF13590">
    <property type="entry name" value="DUF4136"/>
    <property type="match status" value="1"/>
</dbReference>
<name>A0ABX1GG60_9GAMM</name>
<proteinExistence type="predicted"/>
<evidence type="ECO:0000313" key="3">
    <source>
        <dbReference type="EMBL" id="NKI17184.1"/>
    </source>
</evidence>
<sequence>MNKFRSLVFGVLVAVLLFGCADLPVNTDYAVDYNFSQINSYGWLPGPEAKGGSATDLHNTELMHVRYMAAINQQLGLKGLQLRNATDKPDVLVVYHLGSKDKTVVDSFGSWYSHFGYYPCYHCDHRPGFGHMHFHESDLWVREFTEDSVVIDIIEAESRKMLWRGSVQRIQPVLQTPEERNAYVSETVAAILAAFPPGSRQGE</sequence>
<gene>
    <name evidence="3" type="ORF">HCU74_07080</name>
</gene>
<keyword evidence="1" id="KW-0732">Signal</keyword>
<evidence type="ECO:0000256" key="1">
    <source>
        <dbReference type="SAM" id="SignalP"/>
    </source>
</evidence>
<evidence type="ECO:0000259" key="2">
    <source>
        <dbReference type="Pfam" id="PF13590"/>
    </source>
</evidence>
<feature type="signal peptide" evidence="1">
    <location>
        <begin position="1"/>
        <end position="21"/>
    </location>
</feature>
<accession>A0ABX1GG60</accession>
<dbReference type="RefSeq" id="WP_168449702.1">
    <property type="nucleotide sequence ID" value="NZ_JAAWWK010000002.1"/>
</dbReference>
<protein>
    <submittedName>
        <fullName evidence="3">DUF4136 domain-containing protein</fullName>
    </submittedName>
</protein>